<dbReference type="EMBL" id="BK015250">
    <property type="protein sequence ID" value="DAD97949.1"/>
    <property type="molecule type" value="Genomic_DNA"/>
</dbReference>
<sequence>MQSCYSLAITRYSRFLSGNIYNSSFQYTLSKLILLYFMNNLED</sequence>
<protein>
    <submittedName>
        <fullName evidence="1">Uncharacterized protein</fullName>
    </submittedName>
</protein>
<evidence type="ECO:0000313" key="1">
    <source>
        <dbReference type="EMBL" id="DAD97949.1"/>
    </source>
</evidence>
<organism evidence="1">
    <name type="scientific">Siphoviridae sp. ctybZ1</name>
    <dbReference type="NCBI Taxonomy" id="2825746"/>
    <lineage>
        <taxon>Viruses</taxon>
        <taxon>Duplodnaviria</taxon>
        <taxon>Heunggongvirae</taxon>
        <taxon>Uroviricota</taxon>
        <taxon>Caudoviricetes</taxon>
    </lineage>
</organism>
<proteinExistence type="predicted"/>
<accession>A0A8S5NT19</accession>
<reference evidence="1" key="1">
    <citation type="journal article" date="2021" name="Proc. Natl. Acad. Sci. U.S.A.">
        <title>A Catalog of Tens of Thousands of Viruses from Human Metagenomes Reveals Hidden Associations with Chronic Diseases.</title>
        <authorList>
            <person name="Tisza M.J."/>
            <person name="Buck C.B."/>
        </authorList>
    </citation>
    <scope>NUCLEOTIDE SEQUENCE</scope>
    <source>
        <strain evidence="1">CtybZ1</strain>
    </source>
</reference>
<name>A0A8S5NT19_9CAUD</name>